<dbReference type="PANTHER" id="PTHR48105">
    <property type="entry name" value="THIOREDOXIN REDUCTASE 1-RELATED-RELATED"/>
    <property type="match status" value="1"/>
</dbReference>
<dbReference type="GO" id="GO:0016491">
    <property type="term" value="F:oxidoreductase activity"/>
    <property type="evidence" value="ECO:0007669"/>
    <property type="project" value="UniProtKB-KW"/>
</dbReference>
<dbReference type="EMBL" id="QPIZ01000002">
    <property type="protein sequence ID" value="RCW39079.1"/>
    <property type="molecule type" value="Genomic_DNA"/>
</dbReference>
<dbReference type="SUPFAM" id="SSF51905">
    <property type="entry name" value="FAD/NAD(P)-binding domain"/>
    <property type="match status" value="1"/>
</dbReference>
<dbReference type="InterPro" id="IPR011017">
    <property type="entry name" value="TRASH_dom"/>
</dbReference>
<evidence type="ECO:0000313" key="5">
    <source>
        <dbReference type="Proteomes" id="UP000252733"/>
    </source>
</evidence>
<evidence type="ECO:0000256" key="2">
    <source>
        <dbReference type="ARBA" id="ARBA00023002"/>
    </source>
</evidence>
<protein>
    <submittedName>
        <fullName evidence="4">Alkyl hydroperoxide reductase subunit F</fullName>
    </submittedName>
</protein>
<name>A0A368VD14_9BACT</name>
<keyword evidence="2" id="KW-0560">Oxidoreductase</keyword>
<gene>
    <name evidence="4" type="ORF">DFO77_102234</name>
</gene>
<dbReference type="PRINTS" id="PR00368">
    <property type="entry name" value="FADPNR"/>
</dbReference>
<dbReference type="InterPro" id="IPR007029">
    <property type="entry name" value="YHS_dom"/>
</dbReference>
<proteinExistence type="predicted"/>
<evidence type="ECO:0000259" key="3">
    <source>
        <dbReference type="SMART" id="SM00746"/>
    </source>
</evidence>
<dbReference type="InterPro" id="IPR023753">
    <property type="entry name" value="FAD/NAD-binding_dom"/>
</dbReference>
<keyword evidence="5" id="KW-1185">Reference proteome</keyword>
<dbReference type="Pfam" id="PF04945">
    <property type="entry name" value="YHS"/>
    <property type="match status" value="1"/>
</dbReference>
<accession>A0A368VD14</accession>
<dbReference type="SMART" id="SM00746">
    <property type="entry name" value="TRASH"/>
    <property type="match status" value="1"/>
</dbReference>
<dbReference type="RefSeq" id="WP_181872033.1">
    <property type="nucleotide sequence ID" value="NZ_QPIZ01000002.1"/>
</dbReference>
<dbReference type="InterPro" id="IPR050097">
    <property type="entry name" value="Ferredoxin-NADP_redctase_2"/>
</dbReference>
<dbReference type="Gene3D" id="3.50.50.60">
    <property type="entry name" value="FAD/NAD(P)-binding domain"/>
    <property type="match status" value="2"/>
</dbReference>
<dbReference type="InterPro" id="IPR036188">
    <property type="entry name" value="FAD/NAD-bd_sf"/>
</dbReference>
<dbReference type="PRINTS" id="PR00469">
    <property type="entry name" value="PNDRDTASEII"/>
</dbReference>
<keyword evidence="1" id="KW-0285">Flavoprotein</keyword>
<organism evidence="4 5">
    <name type="scientific">Marinilabilia salmonicolor</name>
    <dbReference type="NCBI Taxonomy" id="989"/>
    <lineage>
        <taxon>Bacteria</taxon>
        <taxon>Pseudomonadati</taxon>
        <taxon>Bacteroidota</taxon>
        <taxon>Bacteroidia</taxon>
        <taxon>Marinilabiliales</taxon>
        <taxon>Marinilabiliaceae</taxon>
        <taxon>Marinilabilia</taxon>
    </lineage>
</organism>
<comment type="caution">
    <text evidence="4">The sequence shown here is derived from an EMBL/GenBank/DDBJ whole genome shotgun (WGS) entry which is preliminary data.</text>
</comment>
<dbReference type="AlphaFoldDB" id="A0A368VD14"/>
<evidence type="ECO:0000256" key="1">
    <source>
        <dbReference type="ARBA" id="ARBA00022630"/>
    </source>
</evidence>
<sequence>MEPVQNYNKTGNCPVCNMRVDNGNYFVEYSWKTLYFCSEGCLHKFKIQPWNFFGDHQFELIIIGGGPAGLTAAVYASVSRINTFFIANDIGGQAIDSTKVRNYMGFDFITGKMLVDKFRDQFLEKHFLSHKIDVVTRIKKQNEKFVITTKSKQTFYSKAVIVATGMKKRKLGITGEDRLQRKGIFYKSVQDLNLLDGKDVVVVGGGNSALQTASELQNNNCNVTIVTQGKLIADKTDVEKISQLPNMHLIEEHDVTEILGEDKVKGISIRPEQDREKDPVVISCQAVFIQVGFLPNTEFCRDLVELNRNGEIKINADCSTSTEGIYACGDVTDAYGKRIIIASGEGAKAVLSASQFLKTSKETSKNLTNY</sequence>
<reference evidence="4 5" key="1">
    <citation type="submission" date="2018-07" db="EMBL/GenBank/DDBJ databases">
        <title>Freshwater and sediment microbial communities from various areas in North America, analyzing microbe dynamics in response to fracking.</title>
        <authorList>
            <person name="Lamendella R."/>
        </authorList>
    </citation>
    <scope>NUCLEOTIDE SEQUENCE [LARGE SCALE GENOMIC DNA]</scope>
    <source>
        <strain evidence="4 5">160A</strain>
    </source>
</reference>
<evidence type="ECO:0000313" key="4">
    <source>
        <dbReference type="EMBL" id="RCW39079.1"/>
    </source>
</evidence>
<feature type="domain" description="TRASH" evidence="3">
    <location>
        <begin position="13"/>
        <end position="49"/>
    </location>
</feature>
<dbReference type="Proteomes" id="UP000252733">
    <property type="component" value="Unassembled WGS sequence"/>
</dbReference>
<dbReference type="Pfam" id="PF07992">
    <property type="entry name" value="Pyr_redox_2"/>
    <property type="match status" value="1"/>
</dbReference>